<evidence type="ECO:0000313" key="2">
    <source>
        <dbReference type="Proteomes" id="UP001321047"/>
    </source>
</evidence>
<dbReference type="Pfam" id="PF09999">
    <property type="entry name" value="DUF2240"/>
    <property type="match status" value="1"/>
</dbReference>
<reference evidence="1 2" key="1">
    <citation type="submission" date="2022-09" db="EMBL/GenBank/DDBJ databases">
        <title>Enrichment on poylsaccharides allowed isolation of novel metabolic and taxonomic groups of Haloarchaea.</title>
        <authorList>
            <person name="Sorokin D.Y."/>
            <person name="Elcheninov A.G."/>
            <person name="Khizhniak T.V."/>
            <person name="Kolganova T.V."/>
            <person name="Kublanov I.V."/>
        </authorList>
    </citation>
    <scope>NUCLEOTIDE SEQUENCE [LARGE SCALE GENOMIC DNA]</scope>
    <source>
        <strain evidence="1 2">AArc-curdl1</strain>
    </source>
</reference>
<dbReference type="InterPro" id="IPR018716">
    <property type="entry name" value="DUF2240"/>
</dbReference>
<organism evidence="1 2">
    <name type="scientific">Natronosalvus hydrolyticus</name>
    <dbReference type="NCBI Taxonomy" id="2979988"/>
    <lineage>
        <taxon>Archaea</taxon>
        <taxon>Methanobacteriati</taxon>
        <taxon>Methanobacteriota</taxon>
        <taxon>Stenosarchaea group</taxon>
        <taxon>Halobacteria</taxon>
        <taxon>Halobacteriales</taxon>
        <taxon>Natrialbaceae</taxon>
        <taxon>Natronosalvus</taxon>
    </lineage>
</organism>
<proteinExistence type="predicted"/>
<keyword evidence="2" id="KW-1185">Reference proteome</keyword>
<evidence type="ECO:0000313" key="1">
    <source>
        <dbReference type="EMBL" id="MCU4752789.1"/>
    </source>
</evidence>
<protein>
    <submittedName>
        <fullName evidence="1">DUF2240 family protein</fullName>
    </submittedName>
</protein>
<dbReference type="Proteomes" id="UP001321047">
    <property type="component" value="Unassembled WGS sequence"/>
</dbReference>
<dbReference type="AlphaFoldDB" id="A0AAP2Z8Q8"/>
<comment type="caution">
    <text evidence="1">The sequence shown here is derived from an EMBL/GenBank/DDBJ whole genome shotgun (WGS) entry which is preliminary data.</text>
</comment>
<gene>
    <name evidence="1" type="ORF">OB919_12520</name>
</gene>
<accession>A0AAP2Z8Q8</accession>
<dbReference type="RefSeq" id="WP_342809120.1">
    <property type="nucleotide sequence ID" value="NZ_JAOPJZ010000010.1"/>
</dbReference>
<dbReference type="EMBL" id="JAOPJZ010000010">
    <property type="protein sequence ID" value="MCU4752789.1"/>
    <property type="molecule type" value="Genomic_DNA"/>
</dbReference>
<name>A0AAP2Z8Q8_9EURY</name>
<sequence>MSLRLAVAAPFKQHGTDQLRENEFVVALSLDRDWFSPDQAQRLIDIATGEGVLERVGPDLRPTFDTGEVTIPEEFVPENDLLQERSVFERVLDALVAEGLQKHEAVGAINTLQQEYAISIEAAAVVYARQEGIDVDQLAPLARTAVTEER</sequence>